<dbReference type="Proteomes" id="UP001597053">
    <property type="component" value="Unassembled WGS sequence"/>
</dbReference>
<accession>A0ABW3AAI1</accession>
<comment type="caution">
    <text evidence="2">The sequence shown here is derived from an EMBL/GenBank/DDBJ whole genome shotgun (WGS) entry which is preliminary data.</text>
</comment>
<dbReference type="EMBL" id="JBHTHM010002364">
    <property type="protein sequence ID" value="MFD0787930.1"/>
    <property type="molecule type" value="Genomic_DNA"/>
</dbReference>
<proteinExistence type="predicted"/>
<protein>
    <submittedName>
        <fullName evidence="2">Uncharacterized protein</fullName>
    </submittedName>
</protein>
<reference evidence="3" key="1">
    <citation type="journal article" date="2019" name="Int. J. Syst. Evol. Microbiol.">
        <title>The Global Catalogue of Microorganisms (GCM) 10K type strain sequencing project: providing services to taxonomists for standard genome sequencing and annotation.</title>
        <authorList>
            <consortium name="The Broad Institute Genomics Platform"/>
            <consortium name="The Broad Institute Genome Sequencing Center for Infectious Disease"/>
            <person name="Wu L."/>
            <person name="Ma J."/>
        </authorList>
    </citation>
    <scope>NUCLEOTIDE SEQUENCE [LARGE SCALE GENOMIC DNA]</scope>
    <source>
        <strain evidence="3">JCM 32148</strain>
    </source>
</reference>
<evidence type="ECO:0000313" key="3">
    <source>
        <dbReference type="Proteomes" id="UP001597053"/>
    </source>
</evidence>
<organism evidence="2 3">
    <name type="scientific">Micromonospora azadirachtae</name>
    <dbReference type="NCBI Taxonomy" id="1970735"/>
    <lineage>
        <taxon>Bacteria</taxon>
        <taxon>Bacillati</taxon>
        <taxon>Actinomycetota</taxon>
        <taxon>Actinomycetes</taxon>
        <taxon>Micromonosporales</taxon>
        <taxon>Micromonosporaceae</taxon>
        <taxon>Micromonospora</taxon>
    </lineage>
</organism>
<feature type="compositionally biased region" description="Basic residues" evidence="1">
    <location>
        <begin position="1"/>
        <end position="10"/>
    </location>
</feature>
<keyword evidence="3" id="KW-1185">Reference proteome</keyword>
<gene>
    <name evidence="2" type="ORF">ACFQZ8_28820</name>
</gene>
<evidence type="ECO:0000256" key="1">
    <source>
        <dbReference type="SAM" id="MobiDB-lite"/>
    </source>
</evidence>
<evidence type="ECO:0000313" key="2">
    <source>
        <dbReference type="EMBL" id="MFD0787930.1"/>
    </source>
</evidence>
<feature type="region of interest" description="Disordered" evidence="1">
    <location>
        <begin position="1"/>
        <end position="35"/>
    </location>
</feature>
<sequence>MSAHARRRRRAWGDAGRVGHVPRPTAGAGLPPARPDAAGLVAAGDPTASFIAVYGQGMTSAMLHARRLWAYLCSGRASRP</sequence>
<name>A0ABW3AAI1_9ACTN</name>
<feature type="non-terminal residue" evidence="2">
    <location>
        <position position="80"/>
    </location>
</feature>